<protein>
    <recommendedName>
        <fullName evidence="3">F-box domain-containing protein</fullName>
    </recommendedName>
</protein>
<dbReference type="EMBL" id="KN832879">
    <property type="protein sequence ID" value="KIM99154.1"/>
    <property type="molecule type" value="Genomic_DNA"/>
</dbReference>
<name>A0A0C3H7E7_OIDMZ</name>
<accession>A0A0C3H7E7</accession>
<reference evidence="2" key="2">
    <citation type="submission" date="2015-01" db="EMBL/GenBank/DDBJ databases">
        <title>Evolutionary Origins and Diversification of the Mycorrhizal Mutualists.</title>
        <authorList>
            <consortium name="DOE Joint Genome Institute"/>
            <consortium name="Mycorrhizal Genomics Consortium"/>
            <person name="Kohler A."/>
            <person name="Kuo A."/>
            <person name="Nagy L.G."/>
            <person name="Floudas D."/>
            <person name="Copeland A."/>
            <person name="Barry K.W."/>
            <person name="Cichocki N."/>
            <person name="Veneault-Fourrey C."/>
            <person name="LaButti K."/>
            <person name="Lindquist E.A."/>
            <person name="Lipzen A."/>
            <person name="Lundell T."/>
            <person name="Morin E."/>
            <person name="Murat C."/>
            <person name="Riley R."/>
            <person name="Ohm R."/>
            <person name="Sun H."/>
            <person name="Tunlid A."/>
            <person name="Henrissat B."/>
            <person name="Grigoriev I.V."/>
            <person name="Hibbett D.S."/>
            <person name="Martin F."/>
        </authorList>
    </citation>
    <scope>NUCLEOTIDE SEQUENCE [LARGE SCALE GENOMIC DNA]</scope>
    <source>
        <strain evidence="2">Zn</strain>
    </source>
</reference>
<sequence length="192" mass="22562">MPSAIFSVSRRLHEYAIEIFFSKNTFKLYSLDLSPNQDSRYILRFLQAIPQRALKYIRSLRLVFDALDYHVLGPDTEFQNNWNSTVEFISQNLALCQLCVRIEDRSSRSGGSVENLMTGRDDSAEMEDLEWIMYQRLAEPLESLGSLRALYIRFSLPPYKRYTELRKQREIILERRIMGDTYDSSTADKDHL</sequence>
<evidence type="ECO:0008006" key="3">
    <source>
        <dbReference type="Google" id="ProtNLM"/>
    </source>
</evidence>
<dbReference type="HOGENOM" id="CLU_1415575_0_0_1"/>
<proteinExistence type="predicted"/>
<dbReference type="AlphaFoldDB" id="A0A0C3H7E7"/>
<dbReference type="InParanoid" id="A0A0C3H7E7"/>
<dbReference type="OrthoDB" id="2099276at2759"/>
<keyword evidence="2" id="KW-1185">Reference proteome</keyword>
<evidence type="ECO:0000313" key="2">
    <source>
        <dbReference type="Proteomes" id="UP000054321"/>
    </source>
</evidence>
<reference evidence="1 2" key="1">
    <citation type="submission" date="2014-04" db="EMBL/GenBank/DDBJ databases">
        <authorList>
            <consortium name="DOE Joint Genome Institute"/>
            <person name="Kuo A."/>
            <person name="Martino E."/>
            <person name="Perotto S."/>
            <person name="Kohler A."/>
            <person name="Nagy L.G."/>
            <person name="Floudas D."/>
            <person name="Copeland A."/>
            <person name="Barry K.W."/>
            <person name="Cichocki N."/>
            <person name="Veneault-Fourrey C."/>
            <person name="LaButti K."/>
            <person name="Lindquist E.A."/>
            <person name="Lipzen A."/>
            <person name="Lundell T."/>
            <person name="Morin E."/>
            <person name="Murat C."/>
            <person name="Sun H."/>
            <person name="Tunlid A."/>
            <person name="Henrissat B."/>
            <person name="Grigoriev I.V."/>
            <person name="Hibbett D.S."/>
            <person name="Martin F."/>
            <person name="Nordberg H.P."/>
            <person name="Cantor M.N."/>
            <person name="Hua S.X."/>
        </authorList>
    </citation>
    <scope>NUCLEOTIDE SEQUENCE [LARGE SCALE GENOMIC DNA]</scope>
    <source>
        <strain evidence="1 2">Zn</strain>
    </source>
</reference>
<gene>
    <name evidence="1" type="ORF">OIDMADRAFT_56319</name>
</gene>
<organism evidence="1 2">
    <name type="scientific">Oidiodendron maius (strain Zn)</name>
    <dbReference type="NCBI Taxonomy" id="913774"/>
    <lineage>
        <taxon>Eukaryota</taxon>
        <taxon>Fungi</taxon>
        <taxon>Dikarya</taxon>
        <taxon>Ascomycota</taxon>
        <taxon>Pezizomycotina</taxon>
        <taxon>Leotiomycetes</taxon>
        <taxon>Leotiomycetes incertae sedis</taxon>
        <taxon>Myxotrichaceae</taxon>
        <taxon>Oidiodendron</taxon>
    </lineage>
</organism>
<dbReference type="Proteomes" id="UP000054321">
    <property type="component" value="Unassembled WGS sequence"/>
</dbReference>
<evidence type="ECO:0000313" key="1">
    <source>
        <dbReference type="EMBL" id="KIM99154.1"/>
    </source>
</evidence>